<keyword evidence="3" id="KW-1185">Reference proteome</keyword>
<dbReference type="AlphaFoldDB" id="A0AAE0NPB9"/>
<sequence length="241" mass="27001">MATAGLSELSTARESDCDKFGGEGVKIAVRLCLANRSKHPWSFEAGLFVCREGIQNGSCNTQSPAPNFTTTVSFFGRQATVTSSRFNSSIVGVSDVTTAQLVRMSEGDLSAYRAALQWLLDFSVANIPALSSIIEIFWTSIDQFELEPETYGYLRHNFYNILAFPTWLFNANNFGNTELENNKIVRSLPPQFYTTAYFVAPYVKFKFNQAMVIVFAILQGLELLFAWSVLLWAVWILHSIL</sequence>
<protein>
    <submittedName>
        <fullName evidence="2">Uncharacterized protein</fullName>
    </submittedName>
</protein>
<keyword evidence="1" id="KW-0472">Membrane</keyword>
<evidence type="ECO:0000313" key="2">
    <source>
        <dbReference type="EMBL" id="KAK3385248.1"/>
    </source>
</evidence>
<evidence type="ECO:0000256" key="1">
    <source>
        <dbReference type="SAM" id="Phobius"/>
    </source>
</evidence>
<keyword evidence="1" id="KW-1133">Transmembrane helix</keyword>
<evidence type="ECO:0000313" key="3">
    <source>
        <dbReference type="Proteomes" id="UP001285441"/>
    </source>
</evidence>
<organism evidence="2 3">
    <name type="scientific">Podospora didyma</name>
    <dbReference type="NCBI Taxonomy" id="330526"/>
    <lineage>
        <taxon>Eukaryota</taxon>
        <taxon>Fungi</taxon>
        <taxon>Dikarya</taxon>
        <taxon>Ascomycota</taxon>
        <taxon>Pezizomycotina</taxon>
        <taxon>Sordariomycetes</taxon>
        <taxon>Sordariomycetidae</taxon>
        <taxon>Sordariales</taxon>
        <taxon>Podosporaceae</taxon>
        <taxon>Podospora</taxon>
    </lineage>
</organism>
<reference evidence="2" key="1">
    <citation type="journal article" date="2023" name="Mol. Phylogenet. Evol.">
        <title>Genome-scale phylogeny and comparative genomics of the fungal order Sordariales.</title>
        <authorList>
            <person name="Hensen N."/>
            <person name="Bonometti L."/>
            <person name="Westerberg I."/>
            <person name="Brannstrom I.O."/>
            <person name="Guillou S."/>
            <person name="Cros-Aarteil S."/>
            <person name="Calhoun S."/>
            <person name="Haridas S."/>
            <person name="Kuo A."/>
            <person name="Mondo S."/>
            <person name="Pangilinan J."/>
            <person name="Riley R."/>
            <person name="LaButti K."/>
            <person name="Andreopoulos B."/>
            <person name="Lipzen A."/>
            <person name="Chen C."/>
            <person name="Yan M."/>
            <person name="Daum C."/>
            <person name="Ng V."/>
            <person name="Clum A."/>
            <person name="Steindorff A."/>
            <person name="Ohm R.A."/>
            <person name="Martin F."/>
            <person name="Silar P."/>
            <person name="Natvig D.O."/>
            <person name="Lalanne C."/>
            <person name="Gautier V."/>
            <person name="Ament-Velasquez S.L."/>
            <person name="Kruys A."/>
            <person name="Hutchinson M.I."/>
            <person name="Powell A.J."/>
            <person name="Barry K."/>
            <person name="Miller A.N."/>
            <person name="Grigoriev I.V."/>
            <person name="Debuchy R."/>
            <person name="Gladieux P."/>
            <person name="Hiltunen Thoren M."/>
            <person name="Johannesson H."/>
        </authorList>
    </citation>
    <scope>NUCLEOTIDE SEQUENCE</scope>
    <source>
        <strain evidence="2">CBS 232.78</strain>
    </source>
</reference>
<reference evidence="2" key="2">
    <citation type="submission" date="2023-06" db="EMBL/GenBank/DDBJ databases">
        <authorList>
            <consortium name="Lawrence Berkeley National Laboratory"/>
            <person name="Haridas S."/>
            <person name="Hensen N."/>
            <person name="Bonometti L."/>
            <person name="Westerberg I."/>
            <person name="Brannstrom I.O."/>
            <person name="Guillou S."/>
            <person name="Cros-Aarteil S."/>
            <person name="Calhoun S."/>
            <person name="Kuo A."/>
            <person name="Mondo S."/>
            <person name="Pangilinan J."/>
            <person name="Riley R."/>
            <person name="LaButti K."/>
            <person name="Andreopoulos B."/>
            <person name="Lipzen A."/>
            <person name="Chen C."/>
            <person name="Yanf M."/>
            <person name="Daum C."/>
            <person name="Ng V."/>
            <person name="Clum A."/>
            <person name="Steindorff A."/>
            <person name="Ohm R."/>
            <person name="Martin F."/>
            <person name="Silar P."/>
            <person name="Natvig D."/>
            <person name="Lalanne C."/>
            <person name="Gautier V."/>
            <person name="Ament-velasquez S.L."/>
            <person name="Kruys A."/>
            <person name="Hutchinson M.I."/>
            <person name="Powell A.J."/>
            <person name="Barry K."/>
            <person name="Miller A.N."/>
            <person name="Grigoriev I.V."/>
            <person name="Debuchy R."/>
            <person name="Gladieux P."/>
            <person name="Thoren M.H."/>
            <person name="Johannesson H."/>
        </authorList>
    </citation>
    <scope>NUCLEOTIDE SEQUENCE</scope>
    <source>
        <strain evidence="2">CBS 232.78</strain>
    </source>
</reference>
<feature type="transmembrane region" description="Helical" evidence="1">
    <location>
        <begin position="212"/>
        <end position="237"/>
    </location>
</feature>
<proteinExistence type="predicted"/>
<dbReference type="EMBL" id="JAULSW010000004">
    <property type="protein sequence ID" value="KAK3385248.1"/>
    <property type="molecule type" value="Genomic_DNA"/>
</dbReference>
<dbReference type="Proteomes" id="UP001285441">
    <property type="component" value="Unassembled WGS sequence"/>
</dbReference>
<comment type="caution">
    <text evidence="2">The sequence shown here is derived from an EMBL/GenBank/DDBJ whole genome shotgun (WGS) entry which is preliminary data.</text>
</comment>
<name>A0AAE0NPB9_9PEZI</name>
<accession>A0AAE0NPB9</accession>
<keyword evidence="1" id="KW-0812">Transmembrane</keyword>
<gene>
    <name evidence="2" type="ORF">B0H63DRAFT_543507</name>
</gene>